<organism evidence="1 2">
    <name type="scientific">Vibrio cholerae</name>
    <dbReference type="NCBI Taxonomy" id="666"/>
    <lineage>
        <taxon>Bacteria</taxon>
        <taxon>Pseudomonadati</taxon>
        <taxon>Pseudomonadota</taxon>
        <taxon>Gammaproteobacteria</taxon>
        <taxon>Vibrionales</taxon>
        <taxon>Vibrionaceae</taxon>
        <taxon>Vibrio</taxon>
    </lineage>
</organism>
<evidence type="ECO:0000313" key="2">
    <source>
        <dbReference type="Proteomes" id="UP000323225"/>
    </source>
</evidence>
<dbReference type="AlphaFoldDB" id="A0A5B1BY12"/>
<protein>
    <submittedName>
        <fullName evidence="1">Uncharacterized protein</fullName>
    </submittedName>
</protein>
<comment type="caution">
    <text evidence="1">The sequence shown here is derived from an EMBL/GenBank/DDBJ whole genome shotgun (WGS) entry which is preliminary data.</text>
</comment>
<gene>
    <name evidence="1" type="ORF">F0M16_16460</name>
</gene>
<accession>A0A5B1BY12</accession>
<proteinExistence type="predicted"/>
<name>A0A5B1BY12_VIBCL</name>
<reference evidence="1 2" key="1">
    <citation type="submission" date="2019-09" db="EMBL/GenBank/DDBJ databases">
        <authorList>
            <person name="Kritzky A."/>
            <person name="Schelkanova E.Y."/>
            <person name="Alkhova Z.V."/>
            <person name="Smirnova N.I."/>
        </authorList>
    </citation>
    <scope>NUCLEOTIDE SEQUENCE [LARGE SCALE GENOMIC DNA]</scope>
    <source>
        <strain evidence="1 2">M1526</strain>
    </source>
</reference>
<dbReference type="EMBL" id="VUAA01000019">
    <property type="protein sequence ID" value="KAA1253667.1"/>
    <property type="molecule type" value="Genomic_DNA"/>
</dbReference>
<dbReference type="Proteomes" id="UP000323225">
    <property type="component" value="Unassembled WGS sequence"/>
</dbReference>
<sequence>MIFYIPTIGDAIKLASQTTFNVINERRNESFLKSYLGSEAVNVSNSISLPKNTILKIDRIYIRQNNPLMDSITFVVIDSKKKEIVKSRFFANLKDVNGIEFEKVITDKKTNVHKELTLEIEQITSEYSCLNNTSKYRIPKRAKDKLVIDHINKLPSKFKICLSVNIISALKDCLQAVEEIDVSLGSGVEDGEEKALLNNLNEFISEIPEDLGIDFITLDSFEYKDQLVYCIDYDRNAFDIIRNAYILISKDPILYKKIRNSIYIGWLLDLIIPEYSSRVNFIHKLENGSFFISHENFLKIKMDAILSRFDHSIRAGQTEYGSFKKAIQQLKK</sequence>
<evidence type="ECO:0000313" key="1">
    <source>
        <dbReference type="EMBL" id="KAA1253667.1"/>
    </source>
</evidence>